<keyword evidence="2 4" id="KW-0560">Oxidoreductase</keyword>
<dbReference type="PROSITE" id="PS00671">
    <property type="entry name" value="D_2_HYDROXYACID_DH_3"/>
    <property type="match status" value="1"/>
</dbReference>
<keyword evidence="8" id="KW-1185">Reference proteome</keyword>
<comment type="similarity">
    <text evidence="1 4">Belongs to the D-isomer specific 2-hydroxyacid dehydrogenase family.</text>
</comment>
<evidence type="ECO:0000259" key="6">
    <source>
        <dbReference type="Pfam" id="PF02826"/>
    </source>
</evidence>
<accession>A0A2K8NA74</accession>
<dbReference type="KEGG" id="kyr:CVV65_12870"/>
<evidence type="ECO:0000256" key="4">
    <source>
        <dbReference type="RuleBase" id="RU003719"/>
    </source>
</evidence>
<dbReference type="PANTHER" id="PTHR43333">
    <property type="entry name" value="2-HACID_DH_C DOMAIN-CONTAINING PROTEIN"/>
    <property type="match status" value="1"/>
</dbReference>
<keyword evidence="3" id="KW-0520">NAD</keyword>
<dbReference type="Pfam" id="PF00389">
    <property type="entry name" value="2-Hacid_dh"/>
    <property type="match status" value="1"/>
</dbReference>
<evidence type="ECO:0000259" key="5">
    <source>
        <dbReference type="Pfam" id="PF00389"/>
    </source>
</evidence>
<dbReference type="Proteomes" id="UP000231932">
    <property type="component" value="Chromosome"/>
</dbReference>
<evidence type="ECO:0000256" key="3">
    <source>
        <dbReference type="ARBA" id="ARBA00023027"/>
    </source>
</evidence>
<dbReference type="EMBL" id="CP024955">
    <property type="protein sequence ID" value="ATY85707.1"/>
    <property type="molecule type" value="Genomic_DNA"/>
</dbReference>
<dbReference type="InterPro" id="IPR029753">
    <property type="entry name" value="D-isomer_DH_CS"/>
</dbReference>
<dbReference type="AlphaFoldDB" id="A0A2K8NA74"/>
<organism evidence="7 8">
    <name type="scientific">Kyrpidia spormannii</name>
    <dbReference type="NCBI Taxonomy" id="2055160"/>
    <lineage>
        <taxon>Bacteria</taxon>
        <taxon>Bacillati</taxon>
        <taxon>Bacillota</taxon>
        <taxon>Bacilli</taxon>
        <taxon>Bacillales</taxon>
        <taxon>Alicyclobacillaceae</taxon>
        <taxon>Kyrpidia</taxon>
    </lineage>
</organism>
<dbReference type="Pfam" id="PF02826">
    <property type="entry name" value="2-Hacid_dh_C"/>
    <property type="match status" value="1"/>
</dbReference>
<sequence length="330" mass="36602">MGQSGTESSTHRRLNVVSTVPLKTKHGERVKQVFPGVEIRTVQGLEEMGNDLAEIEVLITYGMDLDDRRVEQMKSLRWIQVFSAGVDRMPLAALDRRGVVVTNARGVHGPQMAEHALGIMLMHSRRLLEFARLQRERVWDRKLRVDELGGKVLGVLGTGAIAQDLATRSRAFGLTVWGHNRSGRAVDGFDRVFSGKDGLDELLGGADYLVVLVPFTAQTRGMIGEAELRRMKSTAFLINMARGGVVDEPALLRALTEGWIAGAALDVFEQEPLPSDHPFWGLENCLLTPHISGLSPYYNDRALEIFLKNLLVYLSGAGEWVNRVDSRKGY</sequence>
<feature type="domain" description="D-isomer specific 2-hydroxyacid dehydrogenase catalytic" evidence="5">
    <location>
        <begin position="21"/>
        <end position="293"/>
    </location>
</feature>
<dbReference type="GO" id="GO:0051287">
    <property type="term" value="F:NAD binding"/>
    <property type="evidence" value="ECO:0007669"/>
    <property type="project" value="InterPro"/>
</dbReference>
<dbReference type="GO" id="GO:0016616">
    <property type="term" value="F:oxidoreductase activity, acting on the CH-OH group of donors, NAD or NADP as acceptor"/>
    <property type="evidence" value="ECO:0007669"/>
    <property type="project" value="InterPro"/>
</dbReference>
<proteinExistence type="inferred from homology"/>
<dbReference type="InterPro" id="IPR006139">
    <property type="entry name" value="D-isomer_2_OHA_DH_cat_dom"/>
</dbReference>
<name>A0A2K8NA74_9BACL</name>
<reference evidence="8" key="1">
    <citation type="submission" date="2017-11" db="EMBL/GenBank/DDBJ databases">
        <title>Complete Genome Sequence of Kyrpidia sp. Strain EA-1, a thermophilic, hydrogen-oxidizing Bacterium, isolated from the Azores.</title>
        <authorList>
            <person name="Reiner J.E."/>
            <person name="Lapp C.J."/>
            <person name="Bunk B."/>
            <person name="Gescher J."/>
        </authorList>
    </citation>
    <scope>NUCLEOTIDE SEQUENCE [LARGE SCALE GENOMIC DNA]</scope>
    <source>
        <strain evidence="8">EA-1</strain>
    </source>
</reference>
<dbReference type="InterPro" id="IPR036291">
    <property type="entry name" value="NAD(P)-bd_dom_sf"/>
</dbReference>
<dbReference type="InterPro" id="IPR006140">
    <property type="entry name" value="D-isomer_DH_NAD-bd"/>
</dbReference>
<evidence type="ECO:0000256" key="1">
    <source>
        <dbReference type="ARBA" id="ARBA00005854"/>
    </source>
</evidence>
<protein>
    <submittedName>
        <fullName evidence="7">D-2-hydroxyacid dehydrogenase</fullName>
    </submittedName>
</protein>
<gene>
    <name evidence="7" type="ORF">CVV65_12870</name>
</gene>
<evidence type="ECO:0000313" key="7">
    <source>
        <dbReference type="EMBL" id="ATY85707.1"/>
    </source>
</evidence>
<dbReference type="SUPFAM" id="SSF51735">
    <property type="entry name" value="NAD(P)-binding Rossmann-fold domains"/>
    <property type="match status" value="1"/>
</dbReference>
<dbReference type="Gene3D" id="3.40.50.720">
    <property type="entry name" value="NAD(P)-binding Rossmann-like Domain"/>
    <property type="match status" value="2"/>
</dbReference>
<evidence type="ECO:0000256" key="2">
    <source>
        <dbReference type="ARBA" id="ARBA00023002"/>
    </source>
</evidence>
<evidence type="ECO:0000313" key="8">
    <source>
        <dbReference type="Proteomes" id="UP000231932"/>
    </source>
</evidence>
<dbReference type="PANTHER" id="PTHR43333:SF1">
    <property type="entry name" value="D-ISOMER SPECIFIC 2-HYDROXYACID DEHYDROGENASE NAD-BINDING DOMAIN-CONTAINING PROTEIN"/>
    <property type="match status" value="1"/>
</dbReference>
<feature type="domain" description="D-isomer specific 2-hydroxyacid dehydrogenase NAD-binding" evidence="6">
    <location>
        <begin position="118"/>
        <end position="292"/>
    </location>
</feature>
<dbReference type="SUPFAM" id="SSF52283">
    <property type="entry name" value="Formate/glycerate dehydrogenase catalytic domain-like"/>
    <property type="match status" value="1"/>
</dbReference>
<dbReference type="CDD" id="cd05300">
    <property type="entry name" value="2-Hacid_dh_1"/>
    <property type="match status" value="1"/>
</dbReference>
<dbReference type="RefSeq" id="WP_100668466.1">
    <property type="nucleotide sequence ID" value="NZ_CP024955.1"/>
</dbReference>
<dbReference type="OrthoDB" id="9805416at2"/>